<accession>A0A1I1MMY4</accession>
<proteinExistence type="predicted"/>
<evidence type="ECO:0000313" key="2">
    <source>
        <dbReference type="Proteomes" id="UP000199263"/>
    </source>
</evidence>
<dbReference type="STRING" id="119641.SAMN05421842_11184"/>
<dbReference type="InterPro" id="IPR027417">
    <property type="entry name" value="P-loop_NTPase"/>
</dbReference>
<dbReference type="Gene3D" id="3.40.50.300">
    <property type="entry name" value="P-loop containing nucleotide triphosphate hydrolases"/>
    <property type="match status" value="1"/>
</dbReference>
<dbReference type="EMBL" id="FOMG01000011">
    <property type="protein sequence ID" value="SFC86779.1"/>
    <property type="molecule type" value="Genomic_DNA"/>
</dbReference>
<protein>
    <submittedName>
        <fullName evidence="1">Predicted AAA-ATPase</fullName>
    </submittedName>
</protein>
<dbReference type="RefSeq" id="WP_090091112.1">
    <property type="nucleotide sequence ID" value="NZ_FOMG01000011.1"/>
</dbReference>
<organism evidence="1 2">
    <name type="scientific">Clostridium uliginosum</name>
    <dbReference type="NCBI Taxonomy" id="119641"/>
    <lineage>
        <taxon>Bacteria</taxon>
        <taxon>Bacillati</taxon>
        <taxon>Bacillota</taxon>
        <taxon>Clostridia</taxon>
        <taxon>Eubacteriales</taxon>
        <taxon>Clostridiaceae</taxon>
        <taxon>Clostridium</taxon>
    </lineage>
</organism>
<dbReference type="SUPFAM" id="SSF52540">
    <property type="entry name" value="P-loop containing nucleoside triphosphate hydrolases"/>
    <property type="match status" value="1"/>
</dbReference>
<evidence type="ECO:0000313" key="1">
    <source>
        <dbReference type="EMBL" id="SFC86779.1"/>
    </source>
</evidence>
<gene>
    <name evidence="1" type="ORF">SAMN05421842_11184</name>
</gene>
<sequence>MEKEFNITGTCIPNMHYMVDISNKLENVLKLINKGKYFIINRPRQYGKTTTLFLINKGLKEREDYFPIKISFEGIGDLIFENEEIFSKEFLQILADSVLLNNSELANFLEEQKNTVDNFRDLSRAITKFVAKSNKKVVLMIDEVDKSSNNQLFLSFLGMLRNKYLLRNEGLDYTFHSVILAGVHDVKSLKIKIRPDEEHKYNSPWNIASDFDLDMSFSVEEIETMLDDYVKYKRVELDKNYFSEKLYFYTSGYPFLVSKLCKIIDEKIMPENEFKWEKEYMDMAVNQLLKESNTNFDSLIKNIEDNTKLKELVKKIILDGYEISYNQDNIMIAIGIMYGIFKNYNGKVKIHNRIYEQRIYNYMSSLIETSIDLGSYNERKKFIKTDGNLDIEKVLIKFQEFMKHEYSEKREGFLEEDGRLVFLAFISPIINGTGFAFKEVKGGEEKRFDIVITYNKRMYILELKIWRGEEYHKKGLLQLGEYLEQYRLNKGHLLVFDFRKTENNIGEIDESIVKVNGKEKKITAVYC</sequence>
<reference evidence="1 2" key="1">
    <citation type="submission" date="2016-10" db="EMBL/GenBank/DDBJ databases">
        <authorList>
            <person name="de Groot N.N."/>
        </authorList>
    </citation>
    <scope>NUCLEOTIDE SEQUENCE [LARGE SCALE GENOMIC DNA]</scope>
    <source>
        <strain evidence="1 2">DSM 12992</strain>
    </source>
</reference>
<name>A0A1I1MMY4_9CLOT</name>
<dbReference type="Proteomes" id="UP000199263">
    <property type="component" value="Unassembled WGS sequence"/>
</dbReference>
<dbReference type="AlphaFoldDB" id="A0A1I1MMY4"/>
<keyword evidence="2" id="KW-1185">Reference proteome</keyword>
<dbReference type="OrthoDB" id="5486659at2"/>